<feature type="compositionally biased region" description="Basic and acidic residues" evidence="1">
    <location>
        <begin position="114"/>
        <end position="131"/>
    </location>
</feature>
<evidence type="ECO:0000313" key="2">
    <source>
        <dbReference type="EMBL" id="DAA03321.1"/>
    </source>
</evidence>
<organism evidence="2">
    <name type="scientific">Drosophila melanogaster</name>
    <name type="common">Fruit fly</name>
    <dbReference type="NCBI Taxonomy" id="7227"/>
    <lineage>
        <taxon>Eukaryota</taxon>
        <taxon>Metazoa</taxon>
        <taxon>Ecdysozoa</taxon>
        <taxon>Arthropoda</taxon>
        <taxon>Hexapoda</taxon>
        <taxon>Insecta</taxon>
        <taxon>Pterygota</taxon>
        <taxon>Neoptera</taxon>
        <taxon>Endopterygota</taxon>
        <taxon>Diptera</taxon>
        <taxon>Brachycera</taxon>
        <taxon>Muscomorpha</taxon>
        <taxon>Ephydroidea</taxon>
        <taxon>Drosophilidae</taxon>
        <taxon>Drosophila</taxon>
        <taxon>Sophophora</taxon>
    </lineage>
</organism>
<sequence length="131" mass="14616">MGQSIRIRFKRNPISAQISLEQRENEFNVHNLHELRALNVYYMRNFNNIPVSSSGTRSPHALHSQKSSSTAFCNNGREWVCQLLFALPSVFALGNHLAPPSTIAPDQSPPPTKSESDIQVDRDRQSESAAG</sequence>
<name>Q6IIE5_DROME</name>
<proteinExistence type="predicted"/>
<protein>
    <submittedName>
        <fullName evidence="2">HDC18565</fullName>
    </submittedName>
</protein>
<reference evidence="2" key="1">
    <citation type="journal article" date="2003" name="Genome Biol.">
        <title>An integrated gene annotation and transcriptional profiling approach towards the full gene content of the Drosophila genome.</title>
        <authorList>
            <person name="Hild M."/>
            <person name="Beckmann B."/>
            <person name="Haas S.A."/>
            <person name="Koch B."/>
            <person name="Solovyev V."/>
            <person name="Busold C."/>
            <person name="Fellenberg K."/>
            <person name="Boutros M."/>
            <person name="Vingron M."/>
            <person name="Sauer F."/>
            <person name="Hoheisel J.D."/>
            <person name="Paro R."/>
        </authorList>
    </citation>
    <scope>NUCLEOTIDE SEQUENCE</scope>
</reference>
<dbReference type="AlphaFoldDB" id="Q6IIE5"/>
<evidence type="ECO:0000256" key="1">
    <source>
        <dbReference type="SAM" id="MobiDB-lite"/>
    </source>
</evidence>
<feature type="region of interest" description="Disordered" evidence="1">
    <location>
        <begin position="98"/>
        <end position="131"/>
    </location>
</feature>
<accession>Q6IIE5</accession>
<gene>
    <name evidence="2" type="ORF">HDC18565</name>
</gene>
<dbReference type="EMBL" id="BK003121">
    <property type="protein sequence ID" value="DAA03321.1"/>
    <property type="molecule type" value="Genomic_DNA"/>
</dbReference>